<gene>
    <name evidence="1" type="ORF">GKO32_22025</name>
</gene>
<sequence>MNIALGYRDRATMERDLAAAKSRGATATADIPDAAGGVYLRIVDQLSLELLLVPPELDSSYGFEPQS</sequence>
<evidence type="ECO:0000313" key="2">
    <source>
        <dbReference type="Proteomes" id="UP000440096"/>
    </source>
</evidence>
<dbReference type="EMBL" id="WMBA01000036">
    <property type="protein sequence ID" value="MTD56622.1"/>
    <property type="molecule type" value="Genomic_DNA"/>
</dbReference>
<accession>A0A6N7YXG3</accession>
<organism evidence="1 2">
    <name type="scientific">Amycolatopsis pithecellobii</name>
    <dbReference type="NCBI Taxonomy" id="664692"/>
    <lineage>
        <taxon>Bacteria</taxon>
        <taxon>Bacillati</taxon>
        <taxon>Actinomycetota</taxon>
        <taxon>Actinomycetes</taxon>
        <taxon>Pseudonocardiales</taxon>
        <taxon>Pseudonocardiaceae</taxon>
        <taxon>Amycolatopsis</taxon>
    </lineage>
</organism>
<evidence type="ECO:0000313" key="1">
    <source>
        <dbReference type="EMBL" id="MTD56622.1"/>
    </source>
</evidence>
<proteinExistence type="predicted"/>
<evidence type="ECO:0008006" key="3">
    <source>
        <dbReference type="Google" id="ProtNLM"/>
    </source>
</evidence>
<reference evidence="1 2" key="1">
    <citation type="submission" date="2019-11" db="EMBL/GenBank/DDBJ databases">
        <title>Draft genome of Amycolatopsis RM579.</title>
        <authorList>
            <person name="Duangmal K."/>
            <person name="Mingma R."/>
        </authorList>
    </citation>
    <scope>NUCLEOTIDE SEQUENCE [LARGE SCALE GENOMIC DNA]</scope>
    <source>
        <strain evidence="1 2">RM579</strain>
    </source>
</reference>
<comment type="caution">
    <text evidence="1">The sequence shown here is derived from an EMBL/GenBank/DDBJ whole genome shotgun (WGS) entry which is preliminary data.</text>
</comment>
<dbReference type="RefSeq" id="WP_154758774.1">
    <property type="nucleotide sequence ID" value="NZ_WMBA01000036.1"/>
</dbReference>
<name>A0A6N7YXG3_9PSEU</name>
<protein>
    <recommendedName>
        <fullName evidence="3">Glyoxalase-like domain-containing protein</fullName>
    </recommendedName>
</protein>
<dbReference type="AlphaFoldDB" id="A0A6N7YXG3"/>
<dbReference type="Proteomes" id="UP000440096">
    <property type="component" value="Unassembled WGS sequence"/>
</dbReference>
<keyword evidence="2" id="KW-1185">Reference proteome</keyword>